<dbReference type="EMBL" id="QJKJ01003394">
    <property type="protein sequence ID" value="RDX98705.1"/>
    <property type="molecule type" value="Genomic_DNA"/>
</dbReference>
<dbReference type="OrthoDB" id="780709at2759"/>
<keyword evidence="6" id="KW-0804">Transcription</keyword>
<dbReference type="GO" id="GO:0005634">
    <property type="term" value="C:nucleus"/>
    <property type="evidence" value="ECO:0007669"/>
    <property type="project" value="UniProtKB-SubCell"/>
</dbReference>
<feature type="region of interest" description="Disordered" evidence="9">
    <location>
        <begin position="1"/>
        <end position="24"/>
    </location>
</feature>
<evidence type="ECO:0000256" key="1">
    <source>
        <dbReference type="ARBA" id="ARBA00004123"/>
    </source>
</evidence>
<proteinExistence type="predicted"/>
<evidence type="ECO:0000256" key="3">
    <source>
        <dbReference type="ARBA" id="ARBA00022771"/>
    </source>
</evidence>
<evidence type="ECO:0000313" key="11">
    <source>
        <dbReference type="EMBL" id="RDX98705.1"/>
    </source>
</evidence>
<reference evidence="11" key="1">
    <citation type="submission" date="2018-05" db="EMBL/GenBank/DDBJ databases">
        <title>Draft genome of Mucuna pruriens seed.</title>
        <authorList>
            <person name="Nnadi N.E."/>
            <person name="Vos R."/>
            <person name="Hasami M.H."/>
            <person name="Devisetty U.K."/>
            <person name="Aguiy J.C."/>
        </authorList>
    </citation>
    <scope>NUCLEOTIDE SEQUENCE [LARGE SCALE GENOMIC DNA]</scope>
    <source>
        <strain evidence="11">JCA_2017</strain>
    </source>
</reference>
<dbReference type="Gene3D" id="3.30.160.60">
    <property type="entry name" value="Classic Zinc Finger"/>
    <property type="match status" value="1"/>
</dbReference>
<comment type="subcellular location">
    <subcellularLocation>
        <location evidence="1">Nucleus</location>
    </subcellularLocation>
</comment>
<keyword evidence="12" id="KW-1185">Reference proteome</keyword>
<feature type="non-terminal residue" evidence="11">
    <location>
        <position position="1"/>
    </location>
</feature>
<protein>
    <submittedName>
        <fullName evidence="11">Zinc finger protein 10</fullName>
    </submittedName>
</protein>
<dbReference type="Proteomes" id="UP000257109">
    <property type="component" value="Unassembled WGS sequence"/>
</dbReference>
<comment type="caution">
    <text evidence="11">The sequence shown here is derived from an EMBL/GenBank/DDBJ whole genome shotgun (WGS) entry which is preliminary data.</text>
</comment>
<dbReference type="GO" id="GO:0008270">
    <property type="term" value="F:zinc ion binding"/>
    <property type="evidence" value="ECO:0007669"/>
    <property type="project" value="UniProtKB-KW"/>
</dbReference>
<dbReference type="InterPro" id="IPR036236">
    <property type="entry name" value="Znf_C2H2_sf"/>
</dbReference>
<evidence type="ECO:0000256" key="8">
    <source>
        <dbReference type="PROSITE-ProRule" id="PRU00042"/>
    </source>
</evidence>
<keyword evidence="7" id="KW-0539">Nucleus</keyword>
<feature type="compositionally biased region" description="Polar residues" evidence="9">
    <location>
        <begin position="60"/>
        <end position="73"/>
    </location>
</feature>
<feature type="domain" description="C2H2-type" evidence="10">
    <location>
        <begin position="27"/>
        <end position="54"/>
    </location>
</feature>
<accession>A0A371H7D9</accession>
<evidence type="ECO:0000256" key="6">
    <source>
        <dbReference type="ARBA" id="ARBA00023163"/>
    </source>
</evidence>
<dbReference type="AlphaFoldDB" id="A0A371H7D9"/>
<organism evidence="11 12">
    <name type="scientific">Mucuna pruriens</name>
    <name type="common">Velvet bean</name>
    <name type="synonym">Dolichos pruriens</name>
    <dbReference type="NCBI Taxonomy" id="157652"/>
    <lineage>
        <taxon>Eukaryota</taxon>
        <taxon>Viridiplantae</taxon>
        <taxon>Streptophyta</taxon>
        <taxon>Embryophyta</taxon>
        <taxon>Tracheophyta</taxon>
        <taxon>Spermatophyta</taxon>
        <taxon>Magnoliopsida</taxon>
        <taxon>eudicotyledons</taxon>
        <taxon>Gunneridae</taxon>
        <taxon>Pentapetalae</taxon>
        <taxon>rosids</taxon>
        <taxon>fabids</taxon>
        <taxon>Fabales</taxon>
        <taxon>Fabaceae</taxon>
        <taxon>Papilionoideae</taxon>
        <taxon>50 kb inversion clade</taxon>
        <taxon>NPAAA clade</taxon>
        <taxon>indigoferoid/millettioid clade</taxon>
        <taxon>Phaseoleae</taxon>
        <taxon>Mucuna</taxon>
    </lineage>
</organism>
<sequence>MVGPEAYSKESDQQEVQDNCGGSKRSYDCTLCKKGFNNARALGDHMNIHRKERTKVKQVTPISSPSSNFTNNEESVDSPFVP</sequence>
<evidence type="ECO:0000256" key="7">
    <source>
        <dbReference type="ARBA" id="ARBA00023242"/>
    </source>
</evidence>
<evidence type="ECO:0000256" key="2">
    <source>
        <dbReference type="ARBA" id="ARBA00022723"/>
    </source>
</evidence>
<dbReference type="PROSITE" id="PS50157">
    <property type="entry name" value="ZINC_FINGER_C2H2_2"/>
    <property type="match status" value="1"/>
</dbReference>
<keyword evidence="5" id="KW-0805">Transcription regulation</keyword>
<evidence type="ECO:0000256" key="9">
    <source>
        <dbReference type="SAM" id="MobiDB-lite"/>
    </source>
</evidence>
<gene>
    <name evidence="11" type="primary">ZFP10</name>
    <name evidence="11" type="ORF">CR513_18336</name>
</gene>
<evidence type="ECO:0000313" key="12">
    <source>
        <dbReference type="Proteomes" id="UP000257109"/>
    </source>
</evidence>
<dbReference type="PANTHER" id="PTHR45801:SF84">
    <property type="entry name" value="C2H2-TYPE DOMAIN-CONTAINING PROTEIN"/>
    <property type="match status" value="1"/>
</dbReference>
<dbReference type="PANTHER" id="PTHR45801">
    <property type="entry name" value="OS07G0101800 PROTEIN"/>
    <property type="match status" value="1"/>
</dbReference>
<evidence type="ECO:0000256" key="5">
    <source>
        <dbReference type="ARBA" id="ARBA00023015"/>
    </source>
</evidence>
<dbReference type="InterPro" id="IPR052426">
    <property type="entry name" value="Plant_dev_regulator"/>
</dbReference>
<dbReference type="PROSITE" id="PS00028">
    <property type="entry name" value="ZINC_FINGER_C2H2_1"/>
    <property type="match status" value="1"/>
</dbReference>
<dbReference type="InterPro" id="IPR013087">
    <property type="entry name" value="Znf_C2H2_type"/>
</dbReference>
<evidence type="ECO:0000256" key="4">
    <source>
        <dbReference type="ARBA" id="ARBA00022833"/>
    </source>
</evidence>
<keyword evidence="2" id="KW-0479">Metal-binding</keyword>
<name>A0A371H7D9_MUCPR</name>
<keyword evidence="3 8" id="KW-0863">Zinc-finger</keyword>
<dbReference type="SUPFAM" id="SSF57667">
    <property type="entry name" value="beta-beta-alpha zinc fingers"/>
    <property type="match status" value="1"/>
</dbReference>
<keyword evidence="4" id="KW-0862">Zinc</keyword>
<evidence type="ECO:0000259" key="10">
    <source>
        <dbReference type="PROSITE" id="PS50157"/>
    </source>
</evidence>
<dbReference type="STRING" id="157652.A0A371H7D9"/>
<feature type="region of interest" description="Disordered" evidence="9">
    <location>
        <begin position="44"/>
        <end position="82"/>
    </location>
</feature>